<evidence type="ECO:0000313" key="6">
    <source>
        <dbReference type="Proteomes" id="UP001642484"/>
    </source>
</evidence>
<reference evidence="5 6" key="1">
    <citation type="submission" date="2024-02" db="EMBL/GenBank/DDBJ databases">
        <authorList>
            <person name="Chen Y."/>
            <person name="Shah S."/>
            <person name="Dougan E. K."/>
            <person name="Thang M."/>
            <person name="Chan C."/>
        </authorList>
    </citation>
    <scope>NUCLEOTIDE SEQUENCE [LARGE SCALE GENOMIC DNA]</scope>
</reference>
<organism evidence="5 6">
    <name type="scientific">Durusdinium trenchii</name>
    <dbReference type="NCBI Taxonomy" id="1381693"/>
    <lineage>
        <taxon>Eukaryota</taxon>
        <taxon>Sar</taxon>
        <taxon>Alveolata</taxon>
        <taxon>Dinophyceae</taxon>
        <taxon>Suessiales</taxon>
        <taxon>Symbiodiniaceae</taxon>
        <taxon>Durusdinium</taxon>
    </lineage>
</organism>
<evidence type="ECO:0000256" key="2">
    <source>
        <dbReference type="SAM" id="Coils"/>
    </source>
</evidence>
<dbReference type="InterPro" id="IPR000477">
    <property type="entry name" value="RT_dom"/>
</dbReference>
<dbReference type="SUPFAM" id="SSF48403">
    <property type="entry name" value="Ankyrin repeat"/>
    <property type="match status" value="1"/>
</dbReference>
<evidence type="ECO:0000259" key="4">
    <source>
        <dbReference type="Pfam" id="PF00078"/>
    </source>
</evidence>
<feature type="compositionally biased region" description="Basic and acidic residues" evidence="3">
    <location>
        <begin position="2264"/>
        <end position="2277"/>
    </location>
</feature>
<dbReference type="InterPro" id="IPR043502">
    <property type="entry name" value="DNA/RNA_pol_sf"/>
</dbReference>
<dbReference type="InterPro" id="IPR002110">
    <property type="entry name" value="Ankyrin_rpt"/>
</dbReference>
<keyword evidence="2" id="KW-0175">Coiled coil</keyword>
<name>A0ABP0IJ16_9DINO</name>
<keyword evidence="6" id="KW-1185">Reference proteome</keyword>
<dbReference type="PANTHER" id="PTHR48462:SF1">
    <property type="entry name" value="PROTEIN, PUTATIVE-RELATED"/>
    <property type="match status" value="1"/>
</dbReference>
<accession>A0ABP0IJ16</accession>
<dbReference type="PANTHER" id="PTHR48462">
    <property type="entry name" value="PROTEIN, PUTATIVE-RELATED"/>
    <property type="match status" value="1"/>
</dbReference>
<dbReference type="SUPFAM" id="SSF56672">
    <property type="entry name" value="DNA/RNA polymerases"/>
    <property type="match status" value="1"/>
</dbReference>
<evidence type="ECO:0000313" key="5">
    <source>
        <dbReference type="EMBL" id="CAK9002308.1"/>
    </source>
</evidence>
<feature type="coiled-coil region" evidence="2">
    <location>
        <begin position="325"/>
        <end position="355"/>
    </location>
</feature>
<protein>
    <recommendedName>
        <fullName evidence="4">Reverse transcriptase domain-containing protein</fullName>
    </recommendedName>
</protein>
<feature type="domain" description="Reverse transcriptase" evidence="4">
    <location>
        <begin position="1430"/>
        <end position="1577"/>
    </location>
</feature>
<dbReference type="Pfam" id="PF00078">
    <property type="entry name" value="RVT_1"/>
    <property type="match status" value="1"/>
</dbReference>
<feature type="repeat" description="ANK" evidence="1">
    <location>
        <begin position="2081"/>
        <end position="2113"/>
    </location>
</feature>
<keyword evidence="1" id="KW-0040">ANK repeat</keyword>
<feature type="region of interest" description="Disordered" evidence="3">
    <location>
        <begin position="2256"/>
        <end position="2287"/>
    </location>
</feature>
<sequence length="2287" mass="251720">MYRYGFVAEQDWSRFPEDDYNDENIIDFAGALPQVQMLKVRLGGVNLLGEVLGSTKFDFEEYMFDALKACAHLHDIACPEHQNAFLKFCVESTFVDEKSWKVEANLLMPWSPVLPDQMVVKHLSLNAQKRPLCKSCHSVTMMLQRNFDGMPDGWENLSNEDTIEFYKKMLAHKTDGPLRFQALRTEIKNLLISRQLDETRHGFNGQFHPLSYWEKQGYDVDMIKNKAEQMDHPVLGKTYRVDIFHVSHEHIAQKVEEAIRQVDKTVKRKKIPKAKAKNSAKKSKGEPAEEADPAPVVDQDLVDLVDLESADDSVEEVLPKGLTPKQLAARQNREAKKMAKEAKKLSKKITNLASKALTSMQPLKDRLQNIKKGLKIEEIQPMTLENLEKKIEFVEEVVTQSLAVMKAVGAGKSVSTNEFDQVEDDKDLNTQIKSINDVIKAVTWDKKAAKHKKANGDDGLAVGSTLSSLTGSVVKLSDMLPVAAMIETTVDSAVIQGLADGFSQLYNHDAKQLAWVASYELENLKELCVWLADVVCHDFQKAKLVSEVALCMVTLRCCFEHGIQIDDKPYVGHAKFYDSPGDSLQQQIASSLVPHRGLGPIKKKELNQSMGYLGTVRVYFAALNHRLFLDFIWPIHELLGEVIVAWMERAAKRPKVSQLLALQNSNCAWRIQRLLNNGDAQAAQSGAWKRQAKEILRPAQSSYVELKVPAKDGGECVRFWCADIGKVLTYIAGSAEFYRQRLATVQNQLLSIVLVEDEATGGNVLSTSSSKKMHLWYFALLEVGDCHRPDAWFPLACIPTRDVSLVDGATSQVGAAVLRHLASQNLPEGVDVCGLRLRLRIHAFLADYDALNGLVNAKTASALKPCLLCKNIVSRLHGSPIVSEDPYFQTIALNDPSKFDLHRPEELHETYERSLHDATSCNVAQRKELETCLGYALHANAMLTCPIARALISVDRIMFDSMHQNFANGICSSEMLAFQERFSRCSGVSLEDLRSSVREVPWVCRDKSFRAPSARSWLFNETFWQGAQNYKGSASQTWFALPLLVHYANRLTTVAEVPELESLNALYETVLELKQWRRGHGDVAKLDACQRRHQQLFMRHYAGQERPKHHYRLHLPQQYARLGYCDLWPCEARHKAYKHSLADDMAGVFCSRSGTSSQQILTRLLHRQGWAMAEHPWVNQLAGSIHDANAVETATGLQHCRISSAYQLQSLRLQSDDIICFGDHFALVHFFVEEPDGGGTVSLTAVLSWRGDVVPLGGNFTNFGANHAPSHASSWEFGARPQLFGAAGGGTGISSWASRSAWGERPSPFMAIQGKKHKKALAAYTLDRLQRWHKGERMALWSSRHTPPPPRRGRRTPQQRREMAVAFAREGPEVVARALRSFHSGTSPGPTGLRAQRLTAKCLLEEIRPDARRHFWPVQTGVCVPAGVDAAVHTVRAWANRSNNCQQKVLVKLDFHNAFNTISRKAVLDAVETDFPTLSRWAWWCYGQPSGLRFGGGTLASAGGVQQGDPLGPLLFAAAIQSLAQDLRRGLDIGMFYLDDGVLAGDVAAVSAALLHLQQRAAALGLTLNLRKSEVIAMAGAPATVLQRYFPPELLQDHSGCTRVAKHFELLGAPVGDDAFCAQHTASRVTGASQLLDAVADIHDPQVGLRLLRTAAGHSKLLHSLRCAPPGPQQEALRHFDVQVRSCFQAFTGLHPEPQQWEQASRSPGFGGLGLRSAAEDSAAAYLASLGDSHAASALAIYNSQLGTSENLTLATALGMKQKALTQQLDRASWTRQLASSTLAAQAILRSEAEAGARAFLAAAPSGRTRMEPALFITELSQRLGMTEAARDGWCPQCDAVLDKFSYHSASCVAGGERVQRHNTFSSQPLLAFPPPLTSPLRRLCGRKASAKLAQWPLRQQPPTAGLGNNWRMGGGGRFPPPQDLGSCGSSNRPVTRAAAPRAAMCLPMCPSQGELFGPFEAPMGFYIDGLRVKPLDEPHTRLERPNGRDVLDTWSRPSHTSEQEAADPVLDRTPPNSGHKRAPVWRVQDCVTGIDVAPLPSASEYDCPHALLYTAEQEYLRSLREILAKSAVDVNTFGAGGVTALMLAASRGCTGAMRLLLSCKANANLADRDGWTALTYASRCGSPEAVAALLEQLGRASKSSPCTYPGPWTVLAALRTVFAPLTWLLKDSLAIFDFVALAQVFNNGSNLSTSFLQVLATCALSDLLCVSNMGGYPSDFDKNDGGRALKEALRVKHNAAARALLRAGFGPAPAGTFALEGTVKPEESAGRRDGTGRSRGRPVAKR</sequence>
<proteinExistence type="predicted"/>
<dbReference type="PROSITE" id="PS50088">
    <property type="entry name" value="ANK_REPEAT"/>
    <property type="match status" value="1"/>
</dbReference>
<gene>
    <name evidence="5" type="ORF">CCMP2556_LOCUS6794</name>
</gene>
<dbReference type="SMART" id="SM00248">
    <property type="entry name" value="ANK"/>
    <property type="match status" value="3"/>
</dbReference>
<feature type="region of interest" description="Disordered" evidence="3">
    <location>
        <begin position="267"/>
        <end position="295"/>
    </location>
</feature>
<dbReference type="InterPro" id="IPR036770">
    <property type="entry name" value="Ankyrin_rpt-contain_sf"/>
</dbReference>
<feature type="region of interest" description="Disordered" evidence="3">
    <location>
        <begin position="1979"/>
        <end position="2022"/>
    </location>
</feature>
<dbReference type="Proteomes" id="UP001642484">
    <property type="component" value="Unassembled WGS sequence"/>
</dbReference>
<feature type="compositionally biased region" description="Basic residues" evidence="3">
    <location>
        <begin position="267"/>
        <end position="282"/>
    </location>
</feature>
<dbReference type="EMBL" id="CAXAMN010002991">
    <property type="protein sequence ID" value="CAK9002308.1"/>
    <property type="molecule type" value="Genomic_DNA"/>
</dbReference>
<feature type="region of interest" description="Disordered" evidence="3">
    <location>
        <begin position="1338"/>
        <end position="1361"/>
    </location>
</feature>
<feature type="compositionally biased region" description="Basic and acidic residues" evidence="3">
    <location>
        <begin position="1979"/>
        <end position="1992"/>
    </location>
</feature>
<dbReference type="Gene3D" id="1.25.40.20">
    <property type="entry name" value="Ankyrin repeat-containing domain"/>
    <property type="match status" value="1"/>
</dbReference>
<dbReference type="Pfam" id="PF12796">
    <property type="entry name" value="Ank_2"/>
    <property type="match status" value="1"/>
</dbReference>
<evidence type="ECO:0000256" key="3">
    <source>
        <dbReference type="SAM" id="MobiDB-lite"/>
    </source>
</evidence>
<evidence type="ECO:0000256" key="1">
    <source>
        <dbReference type="PROSITE-ProRule" id="PRU00023"/>
    </source>
</evidence>
<comment type="caution">
    <text evidence="5">The sequence shown here is derived from an EMBL/GenBank/DDBJ whole genome shotgun (WGS) entry which is preliminary data.</text>
</comment>